<evidence type="ECO:0000313" key="7">
    <source>
        <dbReference type="Proteomes" id="UP000532311"/>
    </source>
</evidence>
<dbReference type="GO" id="GO:0003677">
    <property type="term" value="F:DNA binding"/>
    <property type="evidence" value="ECO:0007669"/>
    <property type="project" value="UniProtKB-KW"/>
</dbReference>
<dbReference type="GO" id="GO:0000981">
    <property type="term" value="F:DNA-binding transcription factor activity, RNA polymerase II-specific"/>
    <property type="evidence" value="ECO:0007669"/>
    <property type="project" value="InterPro"/>
</dbReference>
<dbReference type="Proteomes" id="UP000532311">
    <property type="component" value="Unassembled WGS sequence"/>
</dbReference>
<reference evidence="6 7" key="1">
    <citation type="submission" date="2020-05" db="EMBL/GenBank/DDBJ databases">
        <title>Identification and distribution of gene clusters putatively required for synthesis of sphingolipid metabolism inhibitors in phylogenetically diverse species of the filamentous fungus Fusarium.</title>
        <authorList>
            <person name="Kim H.-S."/>
            <person name="Busman M."/>
            <person name="Brown D.W."/>
            <person name="Divon H."/>
            <person name="Uhlig S."/>
            <person name="Proctor R.H."/>
        </authorList>
    </citation>
    <scope>NUCLEOTIDE SEQUENCE [LARGE SCALE GENOMIC DNA]</scope>
    <source>
        <strain evidence="6 7">NRRL 26131</strain>
    </source>
</reference>
<comment type="caution">
    <text evidence="6">The sequence shown here is derived from an EMBL/GenBank/DDBJ whole genome shotgun (WGS) entry which is preliminary data.</text>
</comment>
<sequence>MTLSSVTKSNISSPARRSACEGCSLGQRKSRCDGGKPSCRRCSNLGLDCHYSVKKQMGRPAKRRQVLAAALPSPATQDDTPFLSLLSPQSMVETLSHVDWNACVDPSFMPDLSSEILSELQLELGKVADCSRPAQELLSSSTAAPTLDSSASNSASAATVSPIPQTSSRSCSCLATFYLTVDDLCKNERLSFPSGLPFLRKTISTASQIAHCQICPTSHLSAMQNIQLLGTLLMSVGQQYGVILESVDKEAKASKEENELKRLQFSDVGVEYSAEAPSYNLELSPTDWAELAKKAVKAEVYGNGREEECLWGVLNYLEKRQAQWHAVPPHQDCPHQYHQSEEEPFCIKILHKAKESIEALKWKCRELYGPDNPGAGTISLL</sequence>
<dbReference type="CDD" id="cd00067">
    <property type="entry name" value="GAL4"/>
    <property type="match status" value="1"/>
</dbReference>
<keyword evidence="7" id="KW-1185">Reference proteome</keyword>
<evidence type="ECO:0000256" key="3">
    <source>
        <dbReference type="ARBA" id="ARBA00023163"/>
    </source>
</evidence>
<protein>
    <recommendedName>
        <fullName evidence="5">Zn(2)-C6 fungal-type domain-containing protein</fullName>
    </recommendedName>
</protein>
<dbReference type="PANTHER" id="PTHR31069:SF31">
    <property type="entry name" value="MONODICTYPHENONE CLUSTER TRANSCRIPTION FACTOR-RELATED"/>
    <property type="match status" value="1"/>
</dbReference>
<dbReference type="Gene3D" id="4.10.240.10">
    <property type="entry name" value="Zn(2)-C6 fungal-type DNA-binding domain"/>
    <property type="match status" value="1"/>
</dbReference>
<feature type="domain" description="Zn(2)-C6 fungal-type" evidence="5">
    <location>
        <begin position="14"/>
        <end position="60"/>
    </location>
</feature>
<organism evidence="6 7">
    <name type="scientific">Fusarium globosum</name>
    <dbReference type="NCBI Taxonomy" id="78864"/>
    <lineage>
        <taxon>Eukaryota</taxon>
        <taxon>Fungi</taxon>
        <taxon>Dikarya</taxon>
        <taxon>Ascomycota</taxon>
        <taxon>Pezizomycotina</taxon>
        <taxon>Sordariomycetes</taxon>
        <taxon>Hypocreomycetidae</taxon>
        <taxon>Hypocreales</taxon>
        <taxon>Nectriaceae</taxon>
        <taxon>Fusarium</taxon>
        <taxon>Fusarium fujikuroi species complex</taxon>
    </lineage>
</organism>
<evidence type="ECO:0000256" key="1">
    <source>
        <dbReference type="ARBA" id="ARBA00023015"/>
    </source>
</evidence>
<evidence type="ECO:0000256" key="4">
    <source>
        <dbReference type="ARBA" id="ARBA00023242"/>
    </source>
</evidence>
<dbReference type="SMART" id="SM00066">
    <property type="entry name" value="GAL4"/>
    <property type="match status" value="1"/>
</dbReference>
<evidence type="ECO:0000256" key="2">
    <source>
        <dbReference type="ARBA" id="ARBA00023125"/>
    </source>
</evidence>
<dbReference type="SUPFAM" id="SSF57701">
    <property type="entry name" value="Zn2/Cys6 DNA-binding domain"/>
    <property type="match status" value="1"/>
</dbReference>
<keyword evidence="4" id="KW-0539">Nucleus</keyword>
<dbReference type="Pfam" id="PF00172">
    <property type="entry name" value="Zn_clus"/>
    <property type="match status" value="1"/>
</dbReference>
<proteinExistence type="predicted"/>
<dbReference type="PANTHER" id="PTHR31069">
    <property type="entry name" value="OLEATE-ACTIVATED TRANSCRIPTION FACTOR 1-RELATED"/>
    <property type="match status" value="1"/>
</dbReference>
<dbReference type="EMBL" id="JAAQPF010000702">
    <property type="protein sequence ID" value="KAF5697846.1"/>
    <property type="molecule type" value="Genomic_DNA"/>
</dbReference>
<dbReference type="GO" id="GO:0008270">
    <property type="term" value="F:zinc ion binding"/>
    <property type="evidence" value="ECO:0007669"/>
    <property type="project" value="InterPro"/>
</dbReference>
<keyword evidence="1" id="KW-0805">Transcription regulation</keyword>
<name>A0A8H5XQM0_9HYPO</name>
<evidence type="ECO:0000259" key="5">
    <source>
        <dbReference type="SMART" id="SM00066"/>
    </source>
</evidence>
<keyword evidence="2" id="KW-0238">DNA-binding</keyword>
<keyword evidence="3" id="KW-0804">Transcription</keyword>
<dbReference type="AlphaFoldDB" id="A0A8H5XQM0"/>
<dbReference type="InterPro" id="IPR036864">
    <property type="entry name" value="Zn2-C6_fun-type_DNA-bd_sf"/>
</dbReference>
<dbReference type="InterPro" id="IPR001138">
    <property type="entry name" value="Zn2Cys6_DnaBD"/>
</dbReference>
<evidence type="ECO:0000313" key="6">
    <source>
        <dbReference type="EMBL" id="KAF5697846.1"/>
    </source>
</evidence>
<gene>
    <name evidence="6" type="ORF">FGLOB1_12478</name>
</gene>
<dbReference type="InterPro" id="IPR050675">
    <property type="entry name" value="OAF3"/>
</dbReference>
<accession>A0A8H5XQM0</accession>